<organism evidence="1">
    <name type="scientific">Hyaloperonospora arabidopsidis (strain Emoy2)</name>
    <name type="common">Downy mildew agent</name>
    <name type="synonym">Peronospora arabidopsidis</name>
    <dbReference type="NCBI Taxonomy" id="559515"/>
    <lineage>
        <taxon>Eukaryota</taxon>
        <taxon>Sar</taxon>
        <taxon>Stramenopiles</taxon>
        <taxon>Oomycota</taxon>
        <taxon>Peronosporomycetes</taxon>
        <taxon>Peronosporales</taxon>
        <taxon>Peronosporaceae</taxon>
        <taxon>Hyaloperonospora</taxon>
    </lineage>
</organism>
<dbReference type="EMBL" id="AB922290">
    <property type="protein sequence ID" value="BAP68865.1"/>
    <property type="molecule type" value="mRNA"/>
</dbReference>
<dbReference type="InterPro" id="IPR029063">
    <property type="entry name" value="SAM-dependent_MTases_sf"/>
</dbReference>
<accession>A0A090BF44</accession>
<gene>
    <name evidence="1" type="primary">HaRxL149</name>
</gene>
<evidence type="ECO:0000313" key="1">
    <source>
        <dbReference type="EMBL" id="BAP68865.1"/>
    </source>
</evidence>
<sequence>MLEAGFLSAAKRVLVPSGILAVNVITESDAALAQVEAKLGRVFSRGLRLSLSANTTFFLFNEECDNDTLLEVDQHSRKVRACSFQTQHAQTPALLERCQLTAWVSNSLTRKSNA</sequence>
<dbReference type="Gene3D" id="3.40.50.150">
    <property type="entry name" value="Vaccinia Virus protein VP39"/>
    <property type="match status" value="1"/>
</dbReference>
<reference evidence="1" key="1">
    <citation type="journal article" date="2014" name="PLoS Pathog.">
        <title>Expression profiling during Arabidopsis/downy mildew interaction reveals a highly-expressed effector that attenuates responses to salicylic acid.</title>
        <authorList>
            <person name="Asai S."/>
            <person name="Rallapalli G."/>
            <person name="Piquerez S.J.M."/>
            <person name="Caillaud M.C."/>
            <person name="Furzer O.J."/>
            <person name="Ishaque N."/>
            <person name="Wirthmueller L."/>
            <person name="Fabro G."/>
            <person name="Shirasu K."/>
            <person name="Jones J.D.G."/>
        </authorList>
    </citation>
    <scope>NUCLEOTIDE SEQUENCE</scope>
    <source>
        <strain evidence="1">Emoy2</strain>
    </source>
</reference>
<proteinExistence type="evidence at transcript level"/>
<protein>
    <submittedName>
        <fullName evidence="1">RxLR effector candidate protein</fullName>
    </submittedName>
</protein>
<dbReference type="AlphaFoldDB" id="A0A090BF44"/>
<name>A0A090BF44_HYAAE</name>